<dbReference type="Gene3D" id="1.20.140.10">
    <property type="entry name" value="Butyryl-CoA Dehydrogenase, subunit A, domain 3"/>
    <property type="match status" value="1"/>
</dbReference>
<protein>
    <recommendedName>
        <fullName evidence="3">Acyl-CoA dehydrogenase/oxidase C-terminal domain-containing protein</fullName>
    </recommendedName>
</protein>
<organism evidence="1 2">
    <name type="scientific">Virgibacillus profundi</name>
    <dbReference type="NCBI Taxonomy" id="2024555"/>
    <lineage>
        <taxon>Bacteria</taxon>
        <taxon>Bacillati</taxon>
        <taxon>Bacillota</taxon>
        <taxon>Bacilli</taxon>
        <taxon>Bacillales</taxon>
        <taxon>Bacillaceae</taxon>
        <taxon>Virgibacillus</taxon>
    </lineage>
</organism>
<proteinExistence type="predicted"/>
<reference evidence="1 2" key="1">
    <citation type="submission" date="2017-08" db="EMBL/GenBank/DDBJ databases">
        <title>Virgibacillus indicus sp. nov. and Virgibacillus profoundi sp. nov, two moderately halophilic bacteria isolated from marine sediment by using the Microfluidic Streak Plate.</title>
        <authorList>
            <person name="Xu B."/>
            <person name="Hu B."/>
            <person name="Wang J."/>
            <person name="Zhu Y."/>
            <person name="Huang L."/>
            <person name="Du W."/>
            <person name="Huang Y."/>
        </authorList>
    </citation>
    <scope>NUCLEOTIDE SEQUENCE [LARGE SCALE GENOMIC DNA]</scope>
    <source>
        <strain evidence="1 2">IO3-P3-H5</strain>
    </source>
</reference>
<dbReference type="EMBL" id="NPOA01000006">
    <property type="protein sequence ID" value="PAV29630.1"/>
    <property type="molecule type" value="Genomic_DNA"/>
</dbReference>
<dbReference type="Proteomes" id="UP000218887">
    <property type="component" value="Unassembled WGS sequence"/>
</dbReference>
<keyword evidence="2" id="KW-1185">Reference proteome</keyword>
<gene>
    <name evidence="1" type="ORF">CIL05_09660</name>
</gene>
<evidence type="ECO:0000313" key="1">
    <source>
        <dbReference type="EMBL" id="PAV29630.1"/>
    </source>
</evidence>
<evidence type="ECO:0000313" key="2">
    <source>
        <dbReference type="Proteomes" id="UP000218887"/>
    </source>
</evidence>
<evidence type="ECO:0008006" key="3">
    <source>
        <dbReference type="Google" id="ProtNLM"/>
    </source>
</evidence>
<dbReference type="AlphaFoldDB" id="A0A2A2IEQ0"/>
<accession>A0A2A2IEQ0</accession>
<comment type="caution">
    <text evidence="1">The sequence shown here is derived from an EMBL/GenBank/DDBJ whole genome shotgun (WGS) entry which is preliminary data.</text>
</comment>
<sequence length="28" mass="3256">MMRDTKITQIYTGTVEMQRIEIADKILG</sequence>
<name>A0A2A2IEQ0_9BACI</name>